<proteinExistence type="inferred from homology"/>
<dbReference type="GO" id="GO:0008289">
    <property type="term" value="F:lipid binding"/>
    <property type="evidence" value="ECO:0007669"/>
    <property type="project" value="UniProtKB-KW"/>
</dbReference>
<dbReference type="SUPFAM" id="SSF47699">
    <property type="entry name" value="Bifunctional inhibitor/lipid-transfer protein/seed storage 2S albumin"/>
    <property type="match status" value="1"/>
</dbReference>
<dbReference type="PANTHER" id="PTHR33076">
    <property type="entry name" value="NON-SPECIFIC LIPID-TRANSFER PROTEIN 2-RELATED"/>
    <property type="match status" value="1"/>
</dbReference>
<reference evidence="7" key="3">
    <citation type="submission" date="2014-06" db="EMBL/GenBank/DDBJ databases">
        <title>Structure and adaptive landscape of the coffee genome.</title>
        <authorList>
            <person name="Denoeud F."/>
            <person name="Wincker P."/>
            <person name="Lashermes P."/>
        </authorList>
    </citation>
    <scope>NUCLEOTIDE SEQUENCE [LARGE SCALE GENOMIC DNA]</scope>
    <source>
        <strain evidence="7">DH200</strain>
    </source>
</reference>
<feature type="domain" description="Bifunctional inhibitor/plant lipid transfer protein/seed storage helical" evidence="6">
    <location>
        <begin position="38"/>
        <end position="122"/>
    </location>
</feature>
<comment type="function">
    <text evidence="4">Plant non-specific lipid-transfer proteins transfer phospholipids as well as galactolipids across membranes. May play a role in wax or cutin deposition in the cell walls of expanding epidermal cells and certain secretory tissues.</text>
</comment>
<keyword evidence="9" id="KW-1185">Reference proteome</keyword>
<evidence type="ECO:0000256" key="4">
    <source>
        <dbReference type="RuleBase" id="RU000628"/>
    </source>
</evidence>
<dbReference type="EMBL" id="HG739178">
    <property type="protein sequence ID" value="CDP15101.1"/>
    <property type="molecule type" value="Genomic_DNA"/>
</dbReference>
<evidence type="ECO:0000256" key="2">
    <source>
        <dbReference type="ARBA" id="ARBA00022448"/>
    </source>
</evidence>
<reference evidence="9" key="2">
    <citation type="journal article" date="2014" name="Science">
        <title>The coffee genome provides insight into the convergent evolution of caffeine biosynthesis.</title>
        <authorList>
            <person name="Denoeud F."/>
            <person name="Carretero-Paulet L."/>
            <person name="Dereeper A."/>
            <person name="Droc G."/>
            <person name="Guyot R."/>
            <person name="Pietrella M."/>
            <person name="Zheng C."/>
            <person name="Alberti A."/>
            <person name="Anthony F."/>
            <person name="Aprea G."/>
            <person name="Aury J.M."/>
            <person name="Bento P."/>
            <person name="Bernard M."/>
            <person name="Bocs S."/>
            <person name="Campa C."/>
            <person name="Cenci A."/>
            <person name="Combes M.C."/>
            <person name="Crouzillat D."/>
            <person name="Da Silva C."/>
            <person name="Daddiego L."/>
            <person name="De Bellis F."/>
            <person name="Dussert S."/>
            <person name="Garsmeur O."/>
            <person name="Gayraud T."/>
            <person name="Guignon V."/>
            <person name="Jahn K."/>
            <person name="Jamilloux V."/>
            <person name="Joet T."/>
            <person name="Labadie K."/>
            <person name="Lan T."/>
            <person name="Leclercq J."/>
            <person name="Lepelley M."/>
            <person name="Leroy T."/>
            <person name="Li L.T."/>
            <person name="Librado P."/>
            <person name="Lopez L."/>
            <person name="Munoz A."/>
            <person name="Noel B."/>
            <person name="Pallavicini A."/>
            <person name="Perrotta G."/>
            <person name="Poncet V."/>
            <person name="Pot D."/>
            <person name="Priyono X."/>
            <person name="Rigoreau M."/>
            <person name="Rouard M."/>
            <person name="Rozas J."/>
            <person name="Tranchant-Dubreuil C."/>
            <person name="VanBuren R."/>
            <person name="Zhang Q."/>
            <person name="Andrade A.C."/>
            <person name="Argout X."/>
            <person name="Bertrand B."/>
            <person name="de Kochko A."/>
            <person name="Graziosi G."/>
            <person name="Henry R.J."/>
            <person name="Jayarama X."/>
            <person name="Ming R."/>
            <person name="Nagai C."/>
            <person name="Rounsley S."/>
            <person name="Sankoff D."/>
            <person name="Giuliano G."/>
            <person name="Albert V.A."/>
            <person name="Wincker P."/>
            <person name="Lashermes P."/>
        </authorList>
    </citation>
    <scope>NUCLEOTIDE SEQUENCE [LARGE SCALE GENOMIC DNA]</scope>
    <source>
        <strain evidence="9">cv. DH200-94</strain>
    </source>
</reference>
<dbReference type="EMBL" id="HG739148">
    <property type="protein sequence ID" value="CDP12375.1"/>
    <property type="molecule type" value="Genomic_DNA"/>
</dbReference>
<gene>
    <name evidence="7" type="ORF">GSCOC_T00035878001</name>
    <name evidence="8" type="ORF">GSCOC_T00042673001</name>
</gene>
<evidence type="ECO:0000313" key="8">
    <source>
        <dbReference type="EMBL" id="CDP15101.1"/>
    </source>
</evidence>
<dbReference type="GO" id="GO:0006869">
    <property type="term" value="P:lipid transport"/>
    <property type="evidence" value="ECO:0007669"/>
    <property type="project" value="InterPro"/>
</dbReference>
<dbReference type="PRINTS" id="PR00382">
    <property type="entry name" value="LIPIDTRNSFER"/>
</dbReference>
<evidence type="ECO:0000256" key="1">
    <source>
        <dbReference type="ARBA" id="ARBA00009748"/>
    </source>
</evidence>
<comment type="similarity">
    <text evidence="1 4">Belongs to the plant LTP family.</text>
</comment>
<dbReference type="CDD" id="cd01960">
    <property type="entry name" value="nsLTP1"/>
    <property type="match status" value="1"/>
</dbReference>
<dbReference type="AlphaFoldDB" id="A0A068UV03"/>
<dbReference type="InterPro" id="IPR036312">
    <property type="entry name" value="Bifun_inhib/LTP/seed_sf"/>
</dbReference>
<keyword evidence="3 4" id="KW-0446">Lipid-binding</keyword>
<accession>A0A068UV03</accession>
<dbReference type="Pfam" id="PF00234">
    <property type="entry name" value="Tryp_alpha_amyl"/>
    <property type="match status" value="1"/>
</dbReference>
<evidence type="ECO:0000313" key="7">
    <source>
        <dbReference type="EMBL" id="CDP12375.1"/>
    </source>
</evidence>
<name>A0A068UV03_COFCA</name>
<dbReference type="STRING" id="49390.A0A068UV03"/>
<evidence type="ECO:0000256" key="5">
    <source>
        <dbReference type="SAM" id="SignalP"/>
    </source>
</evidence>
<feature type="signal peptide" evidence="5">
    <location>
        <begin position="1"/>
        <end position="34"/>
    </location>
</feature>
<reference evidence="7" key="1">
    <citation type="submission" date="2013-11" db="EMBL/GenBank/DDBJ databases">
        <authorList>
            <person name="Genoscope - CEA"/>
        </authorList>
    </citation>
    <scope>NUCLEOTIDE SEQUENCE</scope>
    <source>
        <strain evidence="7">DH200</strain>
    </source>
</reference>
<organism evidence="7 9">
    <name type="scientific">Coffea canephora</name>
    <name type="common">Robusta coffee</name>
    <dbReference type="NCBI Taxonomy" id="49390"/>
    <lineage>
        <taxon>Eukaryota</taxon>
        <taxon>Viridiplantae</taxon>
        <taxon>Streptophyta</taxon>
        <taxon>Embryophyta</taxon>
        <taxon>Tracheophyta</taxon>
        <taxon>Spermatophyta</taxon>
        <taxon>Magnoliopsida</taxon>
        <taxon>eudicotyledons</taxon>
        <taxon>Gunneridae</taxon>
        <taxon>Pentapetalae</taxon>
        <taxon>asterids</taxon>
        <taxon>lamiids</taxon>
        <taxon>Gentianales</taxon>
        <taxon>Rubiaceae</taxon>
        <taxon>Ixoroideae</taxon>
        <taxon>Gardenieae complex</taxon>
        <taxon>Bertiereae - Coffeeae clade</taxon>
        <taxon>Coffeeae</taxon>
        <taxon>Coffea</taxon>
    </lineage>
</organism>
<keyword evidence="5" id="KW-0732">Signal</keyword>
<dbReference type="OMA" id="CDTVYDG"/>
<dbReference type="InParanoid" id="A0A068UV03"/>
<evidence type="ECO:0000256" key="3">
    <source>
        <dbReference type="ARBA" id="ARBA00023121"/>
    </source>
</evidence>
<dbReference type="Gramene" id="CDP12375">
    <property type="protein sequence ID" value="CDP12375"/>
    <property type="gene ID" value="GSCOC_T00035878001"/>
</dbReference>
<dbReference type="InterPro" id="IPR000528">
    <property type="entry name" value="Plant_nsLTP"/>
</dbReference>
<dbReference type="SMART" id="SM00499">
    <property type="entry name" value="AAI"/>
    <property type="match status" value="1"/>
</dbReference>
<evidence type="ECO:0000259" key="6">
    <source>
        <dbReference type="SMART" id="SM00499"/>
    </source>
</evidence>
<sequence>MAFTTMAKASSLKPLVFVLFVSMLIMSFFRSGQAQISCDTVKNDLSPCIGFIMNGGKVPPACCSGLNTLLSLAKTRTDRQSACSCLKSVAESATDDQLKNAAQIPHSCGVNLPFKISRDVDCSK</sequence>
<protein>
    <recommendedName>
        <fullName evidence="4">Non-specific lipid-transfer protein</fullName>
    </recommendedName>
</protein>
<feature type="chain" id="PRO_5007371710" description="Non-specific lipid-transfer protein" evidence="5">
    <location>
        <begin position="35"/>
        <end position="124"/>
    </location>
</feature>
<dbReference type="Proteomes" id="UP000295252">
    <property type="component" value="Chromosome VI"/>
</dbReference>
<evidence type="ECO:0000313" key="9">
    <source>
        <dbReference type="Proteomes" id="UP000295252"/>
    </source>
</evidence>
<keyword evidence="2 4" id="KW-0813">Transport</keyword>
<dbReference type="OrthoDB" id="1890443at2759"/>
<dbReference type="InterPro" id="IPR016140">
    <property type="entry name" value="Bifunc_inhib/LTP/seed_store"/>
</dbReference>
<dbReference type="Gramene" id="CDP15101">
    <property type="protein sequence ID" value="CDP15101"/>
    <property type="gene ID" value="GSCOC_T00042673001"/>
</dbReference>
<dbReference type="Gene3D" id="1.10.110.10">
    <property type="entry name" value="Plant lipid-transfer and hydrophobic proteins"/>
    <property type="match status" value="1"/>
</dbReference>